<accession>A0A8J8SKA9</accession>
<feature type="transmembrane region" description="Helical" evidence="1">
    <location>
        <begin position="21"/>
        <end position="42"/>
    </location>
</feature>
<evidence type="ECO:0000313" key="2">
    <source>
        <dbReference type="EMBL" id="QUS35263.1"/>
    </source>
</evidence>
<gene>
    <name evidence="2" type="ORF">GR316_02615</name>
</gene>
<dbReference type="Proteomes" id="UP000679284">
    <property type="component" value="Chromosome"/>
</dbReference>
<sequence length="130" mass="14370">MANNRKDRNEFAEERASLMRITFAPTVWAIHFLLCYAGAAVWCAKFGHTLGVTFLRMSIAALTIAALGAIGALALRSWRQWQPRDTSAEALSKPESRHHFLGHAAFLLSIISAIGVIYVALPALFIQDCR</sequence>
<keyword evidence="1" id="KW-1133">Transmembrane helix</keyword>
<name>A0A8J8SKA9_9RHOB</name>
<keyword evidence="1" id="KW-0472">Membrane</keyword>
<protein>
    <submittedName>
        <fullName evidence="2">Uncharacterized protein</fullName>
    </submittedName>
</protein>
<dbReference type="RefSeq" id="WP_211784508.1">
    <property type="nucleotide sequence ID" value="NZ_CP047289.1"/>
</dbReference>
<feature type="transmembrane region" description="Helical" evidence="1">
    <location>
        <begin position="54"/>
        <end position="75"/>
    </location>
</feature>
<proteinExistence type="predicted"/>
<evidence type="ECO:0000313" key="3">
    <source>
        <dbReference type="Proteomes" id="UP000679284"/>
    </source>
</evidence>
<organism evidence="2 3">
    <name type="scientific">Falsirhodobacter algicola</name>
    <dbReference type="NCBI Taxonomy" id="2692330"/>
    <lineage>
        <taxon>Bacteria</taxon>
        <taxon>Pseudomonadati</taxon>
        <taxon>Pseudomonadota</taxon>
        <taxon>Alphaproteobacteria</taxon>
        <taxon>Rhodobacterales</taxon>
        <taxon>Paracoccaceae</taxon>
        <taxon>Falsirhodobacter</taxon>
    </lineage>
</organism>
<dbReference type="AlphaFoldDB" id="A0A8J8SKA9"/>
<evidence type="ECO:0000256" key="1">
    <source>
        <dbReference type="SAM" id="Phobius"/>
    </source>
</evidence>
<keyword evidence="1" id="KW-0812">Transmembrane</keyword>
<feature type="transmembrane region" description="Helical" evidence="1">
    <location>
        <begin position="100"/>
        <end position="126"/>
    </location>
</feature>
<reference evidence="2" key="1">
    <citation type="submission" date="2020-01" db="EMBL/GenBank/DDBJ databases">
        <authorList>
            <person name="Yang Y."/>
            <person name="Kwon Y.M."/>
        </authorList>
    </citation>
    <scope>NUCLEOTIDE SEQUENCE</scope>
    <source>
        <strain evidence="2">PG104</strain>
    </source>
</reference>
<keyword evidence="3" id="KW-1185">Reference proteome</keyword>
<dbReference type="KEGG" id="fap:GR316_02615"/>
<dbReference type="EMBL" id="CP047289">
    <property type="protein sequence ID" value="QUS35263.1"/>
    <property type="molecule type" value="Genomic_DNA"/>
</dbReference>